<accession>A0AAN3VW60</accession>
<feature type="region of interest" description="Disordered" evidence="2">
    <location>
        <begin position="188"/>
        <end position="263"/>
    </location>
</feature>
<keyword evidence="1" id="KW-0175">Coiled coil</keyword>
<dbReference type="EMBL" id="ALKK01000035">
    <property type="protein sequence ID" value="EJU17999.1"/>
    <property type="molecule type" value="Genomic_DNA"/>
</dbReference>
<name>A0AAN3VW60_9FUSO</name>
<evidence type="ECO:0000256" key="2">
    <source>
        <dbReference type="SAM" id="MobiDB-lite"/>
    </source>
</evidence>
<evidence type="ECO:0000313" key="3">
    <source>
        <dbReference type="EMBL" id="EJU17999.1"/>
    </source>
</evidence>
<reference evidence="3 4" key="1">
    <citation type="submission" date="2012-07" db="EMBL/GenBank/DDBJ databases">
        <authorList>
            <person name="Durkin A.S."/>
            <person name="McCorrison J."/>
            <person name="Torralba M."/>
            <person name="Gillis M."/>
            <person name="Methe B."/>
            <person name="Sutton G."/>
            <person name="Nelson K.E."/>
        </authorList>
    </citation>
    <scope>NUCLEOTIDE SEQUENCE [LARGE SCALE GENOMIC DNA]</scope>
    <source>
        <strain evidence="3 4">Fnf 1007</strain>
    </source>
</reference>
<dbReference type="SUPFAM" id="SSF103515">
    <property type="entry name" value="Autotransporter"/>
    <property type="match status" value="1"/>
</dbReference>
<dbReference type="GO" id="GO:0000146">
    <property type="term" value="F:microfilament motor activity"/>
    <property type="evidence" value="ECO:0007669"/>
    <property type="project" value="TreeGrafter"/>
</dbReference>
<evidence type="ECO:0008006" key="5">
    <source>
        <dbReference type="Google" id="ProtNLM"/>
    </source>
</evidence>
<dbReference type="GO" id="GO:0005737">
    <property type="term" value="C:cytoplasm"/>
    <property type="evidence" value="ECO:0007669"/>
    <property type="project" value="TreeGrafter"/>
</dbReference>
<evidence type="ECO:0000256" key="1">
    <source>
        <dbReference type="SAM" id="Coils"/>
    </source>
</evidence>
<dbReference type="GO" id="GO:0051015">
    <property type="term" value="F:actin filament binding"/>
    <property type="evidence" value="ECO:0007669"/>
    <property type="project" value="TreeGrafter"/>
</dbReference>
<dbReference type="GO" id="GO:0032982">
    <property type="term" value="C:myosin filament"/>
    <property type="evidence" value="ECO:0007669"/>
    <property type="project" value="TreeGrafter"/>
</dbReference>
<dbReference type="PANTHER" id="PTHR45615:SF40">
    <property type="entry name" value="MYOSIN HEAVY CHAIN, NON-MUSCLE"/>
    <property type="match status" value="1"/>
</dbReference>
<evidence type="ECO:0000313" key="4">
    <source>
        <dbReference type="Proteomes" id="UP000003120"/>
    </source>
</evidence>
<dbReference type="Proteomes" id="UP000003120">
    <property type="component" value="Unassembled WGS sequence"/>
</dbReference>
<feature type="compositionally biased region" description="Basic and acidic residues" evidence="2">
    <location>
        <begin position="222"/>
        <end position="253"/>
    </location>
</feature>
<protein>
    <recommendedName>
        <fullName evidence="5">Autotransporter domain-containing protein</fullName>
    </recommendedName>
</protein>
<sequence length="1649" mass="183391">MEEKVQFFKILIAMTLCYVTANADVGKENVDKQETEKLIVKKGVIYEKYEKTKQESKESALFGKFAISGNAIVFSKSKSLENNGQLYGFLEAKGDRVFDNTLEGAVVTDGEGNGVASTAFSSFANKKGEIDRKIPELMNGGVISGGADLQGGEAEVHGAVEGTATGNGVVLYGLADYGMILGSDGAGGSIGSGDSGKSDGKAGASKMKAKEKQKDKKHKDKHKEERKGRDKYKDKYKEKHKQDKTKGDTEKSKQYMGNSGDFKYGKSNLDGKAGASAGGGINNSIGGMNPYNPGDPLPKIEESDFTGKSAVVTLENLENHGQISGGVYAKTSEGYIRSKSNDLNGVKVPEHMQPQWRSILLAASGNGVAAHTFVTSPTRQNFSTESQNKASIGNIHNSGEIKGKGDFVAGNMATINYTNSFAVANGISLSAYSDNNVGHRTETNINEVDNHGKISGNLKQRAGENTGSGWHEYSDATAVASGNGISLISRSSNAKNKMTEARIKSIKNDGVISGELDSRAGIGNGQIINTSKSSGNGIALYALGGQQRDTSIDSISNKGMITGKAVIYGGKDTAAAYSGREEKRFHLEIKEKGKNSFINSEDLRSLFTEEEKKKGTEVFRDRQEKEEKKIEEKLQEFRDILEDTQKEYERLKEKVEKKKELLEKIRTPYCAAVGKEIADLEQEYKKTEENCKWLSNQEESKQKMEKLKEDIKKLEKEKENVEQQRWEEVEIEKCLKFYDGQISIYEEKIDKAKEEGEKKLNTYRQNVKVIEHEIEREIENKYHNEEKKKQCLADLEKKMKNAEKTLLEKEEEERQKFLSEKQKIDMEISKLKDDLKDEEVQEFLTVLDRKESSKATIKHLEKLKEENKKRENPMTKQKNHASNTIHTEVFVYSSGNGISINQDGTKDKEKESLKNFENEGVISGYAEVFRGNSNQEYSRVGYRSSGAGLSIKGKMKAELKNAGILSGNEFAILAEGTKNDAYSTNAEYGSGFDKVSNYGILAGRVIIGGYASKSGSDQEYEYFETKDSDKSKNKNYGLYLVLDKEGKVSSVIKGEETAQYQGKDILNLADMKGTQKVDGNNVENKVVNGVGEEGVISTEKEVTIDNSIINGFYKAVKVGDHSHAVIRNSIINSNGFGNRSYAVVGTDGENELTIEKDAIINGKIDLGKGNDRLNIKDGKLLSDIDLGEGYNTLAFKENTKEKEEAAPENSDVYVFQGRVKNTNNLEIERNVKIAETAKISGVETLNIAKGKTLTYAVKNKSNQAFEEFKHQEEGVGIVNLEGEGNFLLDEDSIGFSKAGDSKDMLGWELRRQGNRVYIESQKIYETRKYLGMSLSELQEMAEGKEIRLYDAQTLFSNLYKNPRAAYSYAIASNVSSYYKLLVATEKFIPERKLNAIVRAWKFENAKDGYKTDFLGRAVKVNYGLSEHINLGLNIGNGRQKIRGKSSSLKQDVTFMGMEMLWKKNQLSWNNGFSYGKADTKNGADASVFAGFSAVKYEIPLSKNWFVVPQASVLLARMSQKAETQKVKNGQGKEIGEIYVPKQTQNYMEWDFGLSLFEQTSVGQHQFHFNIGMEYSMSKDLNSMRVTQSENFAGVILKNEWKWNSPQLRNTWVGFTGLRYQHENGISLDISLRRNNKNMRNSSLGIGYLF</sequence>
<feature type="coiled-coil region" evidence="1">
    <location>
        <begin position="620"/>
        <end position="870"/>
    </location>
</feature>
<dbReference type="InterPro" id="IPR036709">
    <property type="entry name" value="Autotransporte_beta_dom_sf"/>
</dbReference>
<proteinExistence type="predicted"/>
<organism evidence="3 4">
    <name type="scientific">Fusobacterium necrophorum subsp. funduliforme Fnf 1007</name>
    <dbReference type="NCBI Taxonomy" id="1161424"/>
    <lineage>
        <taxon>Bacteria</taxon>
        <taxon>Fusobacteriati</taxon>
        <taxon>Fusobacteriota</taxon>
        <taxon>Fusobacteriia</taxon>
        <taxon>Fusobacteriales</taxon>
        <taxon>Fusobacteriaceae</taxon>
        <taxon>Fusobacterium</taxon>
    </lineage>
</organism>
<gene>
    <name evidence="3" type="ORF">HMPREF1127_0770</name>
</gene>
<dbReference type="PANTHER" id="PTHR45615">
    <property type="entry name" value="MYOSIN HEAVY CHAIN, NON-MUSCLE"/>
    <property type="match status" value="1"/>
</dbReference>
<comment type="caution">
    <text evidence="3">The sequence shown here is derived from an EMBL/GenBank/DDBJ whole genome shotgun (WGS) entry which is preliminary data.</text>
</comment>
<dbReference type="GO" id="GO:0016460">
    <property type="term" value="C:myosin II complex"/>
    <property type="evidence" value="ECO:0007669"/>
    <property type="project" value="TreeGrafter"/>
</dbReference>